<dbReference type="Proteomes" id="UP000503640">
    <property type="component" value="Unassembled WGS sequence"/>
</dbReference>
<evidence type="ECO:0008006" key="3">
    <source>
        <dbReference type="Google" id="ProtNLM"/>
    </source>
</evidence>
<dbReference type="Gene3D" id="2.40.160.20">
    <property type="match status" value="1"/>
</dbReference>
<dbReference type="InterPro" id="IPR011250">
    <property type="entry name" value="OMP/PagP_B-barrel"/>
</dbReference>
<organism evidence="1 2">
    <name type="scientific">Anaeromyxobacter diazotrophicus</name>
    <dbReference type="NCBI Taxonomy" id="2590199"/>
    <lineage>
        <taxon>Bacteria</taxon>
        <taxon>Pseudomonadati</taxon>
        <taxon>Myxococcota</taxon>
        <taxon>Myxococcia</taxon>
        <taxon>Myxococcales</taxon>
        <taxon>Cystobacterineae</taxon>
        <taxon>Anaeromyxobacteraceae</taxon>
        <taxon>Anaeromyxobacter</taxon>
    </lineage>
</organism>
<keyword evidence="2" id="KW-1185">Reference proteome</keyword>
<sequence>MNDKLMRRSLLLVGVGLLLGGGRARAQELVATPSNKFELRLASGYGQGLGPVAAGVPTLQELGSAGGTLLVDLGYRLDPRWEVGVYGEFGLFGAGKLPGGDQAFSLGAGLQGQLHLAPAGRFDPWVGLGVGWRGYWSDLHGGAYGLQGLDLARFQVGLDYRVAPTFAVGPVAGITLTKFLSAEPLGANGYNDTRDRKVNAFVFGGVGGRFEL</sequence>
<comment type="caution">
    <text evidence="1">The sequence shown here is derived from an EMBL/GenBank/DDBJ whole genome shotgun (WGS) entry which is preliminary data.</text>
</comment>
<proteinExistence type="predicted"/>
<dbReference type="AlphaFoldDB" id="A0A7I9VKN8"/>
<name>A0A7I9VKN8_9BACT</name>
<dbReference type="SUPFAM" id="SSF56925">
    <property type="entry name" value="OMPA-like"/>
    <property type="match status" value="1"/>
</dbReference>
<reference evidence="2" key="1">
    <citation type="journal article" date="2020" name="Appl. Environ. Microbiol.">
        <title>Diazotrophic Anaeromyxobacter Isolates from Soils.</title>
        <authorList>
            <person name="Masuda Y."/>
            <person name="Yamanaka H."/>
            <person name="Xu Z.X."/>
            <person name="Shiratori Y."/>
            <person name="Aono T."/>
            <person name="Amachi S."/>
            <person name="Senoo K."/>
            <person name="Itoh H."/>
        </authorList>
    </citation>
    <scope>NUCLEOTIDE SEQUENCE [LARGE SCALE GENOMIC DNA]</scope>
    <source>
        <strain evidence="2">R267</strain>
    </source>
</reference>
<dbReference type="EMBL" id="BJTG01000003">
    <property type="protein sequence ID" value="GEJ56567.1"/>
    <property type="molecule type" value="Genomic_DNA"/>
</dbReference>
<protein>
    <recommendedName>
        <fullName evidence="3">Outer membrane protein beta-barrel domain-containing protein</fullName>
    </recommendedName>
</protein>
<gene>
    <name evidence="1" type="ORF">AMYX_13080</name>
</gene>
<evidence type="ECO:0000313" key="1">
    <source>
        <dbReference type="EMBL" id="GEJ56567.1"/>
    </source>
</evidence>
<evidence type="ECO:0000313" key="2">
    <source>
        <dbReference type="Proteomes" id="UP000503640"/>
    </source>
</evidence>
<accession>A0A7I9VKN8</accession>